<evidence type="ECO:0000259" key="6">
    <source>
        <dbReference type="PROSITE" id="PS50977"/>
    </source>
</evidence>
<dbReference type="Pfam" id="PF13977">
    <property type="entry name" value="TetR_C_6"/>
    <property type="match status" value="1"/>
</dbReference>
<evidence type="ECO:0000256" key="4">
    <source>
        <dbReference type="ARBA" id="ARBA00023163"/>
    </source>
</evidence>
<keyword evidence="2" id="KW-0805">Transcription regulation</keyword>
<feature type="domain" description="HTH tetR-type" evidence="6">
    <location>
        <begin position="10"/>
        <end position="70"/>
    </location>
</feature>
<dbReference type="AlphaFoldDB" id="A0A239KXP3"/>
<organism evidence="7 8">
    <name type="scientific">Actinacidiphila glaucinigra</name>
    <dbReference type="NCBI Taxonomy" id="235986"/>
    <lineage>
        <taxon>Bacteria</taxon>
        <taxon>Bacillati</taxon>
        <taxon>Actinomycetota</taxon>
        <taxon>Actinomycetes</taxon>
        <taxon>Kitasatosporales</taxon>
        <taxon>Streptomycetaceae</taxon>
        <taxon>Actinacidiphila</taxon>
    </lineage>
</organism>
<keyword evidence="1" id="KW-0678">Repressor</keyword>
<evidence type="ECO:0000256" key="3">
    <source>
        <dbReference type="ARBA" id="ARBA00023125"/>
    </source>
</evidence>
<dbReference type="PRINTS" id="PR00455">
    <property type="entry name" value="HTHTETR"/>
</dbReference>
<proteinExistence type="predicted"/>
<dbReference type="PANTHER" id="PTHR30055">
    <property type="entry name" value="HTH-TYPE TRANSCRIPTIONAL REGULATOR RUTR"/>
    <property type="match status" value="1"/>
</dbReference>
<dbReference type="InterPro" id="IPR036271">
    <property type="entry name" value="Tet_transcr_reg_TetR-rel_C_sf"/>
</dbReference>
<evidence type="ECO:0000256" key="5">
    <source>
        <dbReference type="PROSITE-ProRule" id="PRU00335"/>
    </source>
</evidence>
<gene>
    <name evidence="7" type="ORF">SAMN05216252_11789</name>
</gene>
<name>A0A239KXP3_9ACTN</name>
<dbReference type="Pfam" id="PF00440">
    <property type="entry name" value="TetR_N"/>
    <property type="match status" value="1"/>
</dbReference>
<reference evidence="7 8" key="1">
    <citation type="submission" date="2017-06" db="EMBL/GenBank/DDBJ databases">
        <authorList>
            <person name="Kim H.J."/>
            <person name="Triplett B.A."/>
        </authorList>
    </citation>
    <scope>NUCLEOTIDE SEQUENCE [LARGE SCALE GENOMIC DNA]</scope>
    <source>
        <strain evidence="7 8">CGMCC 4.1858</strain>
    </source>
</reference>
<sequence length="206" mass="22403">MPKVSEEHLRARRAQILDAAARCFARAGFHRTTIQDIAAESGFSAGLIYRYFADKDDMVVAIAEGWHDQQARRLHLDGPAGNLAGNPADAFPNVAGGYLELLRSLAGSGERQRVQLGVQIWAEALREPRVHAVAREGVDRPRAVVTDLVRAAQERGELDAAWPADGLARVFVAIYQGLALQTAWDPELDNAGYVAAVERLIGALAR</sequence>
<dbReference type="OrthoDB" id="5242390at2"/>
<dbReference type="GO" id="GO:0003700">
    <property type="term" value="F:DNA-binding transcription factor activity"/>
    <property type="evidence" value="ECO:0007669"/>
    <property type="project" value="TreeGrafter"/>
</dbReference>
<dbReference type="PROSITE" id="PS50977">
    <property type="entry name" value="HTH_TETR_2"/>
    <property type="match status" value="1"/>
</dbReference>
<feature type="DNA-binding region" description="H-T-H motif" evidence="5">
    <location>
        <begin position="33"/>
        <end position="52"/>
    </location>
</feature>
<dbReference type="InterPro" id="IPR001647">
    <property type="entry name" value="HTH_TetR"/>
</dbReference>
<dbReference type="InterPro" id="IPR009057">
    <property type="entry name" value="Homeodomain-like_sf"/>
</dbReference>
<dbReference type="SUPFAM" id="SSF46689">
    <property type="entry name" value="Homeodomain-like"/>
    <property type="match status" value="1"/>
</dbReference>
<evidence type="ECO:0000256" key="2">
    <source>
        <dbReference type="ARBA" id="ARBA00023015"/>
    </source>
</evidence>
<keyword evidence="8" id="KW-1185">Reference proteome</keyword>
<evidence type="ECO:0000313" key="8">
    <source>
        <dbReference type="Proteomes" id="UP000198280"/>
    </source>
</evidence>
<dbReference type="Proteomes" id="UP000198280">
    <property type="component" value="Unassembled WGS sequence"/>
</dbReference>
<keyword evidence="4" id="KW-0804">Transcription</keyword>
<dbReference type="PANTHER" id="PTHR30055:SF229">
    <property type="entry name" value="HTH-TYPE TRANSCRIPTIONAL REPRESSOR RV1474C"/>
    <property type="match status" value="1"/>
</dbReference>
<dbReference type="RefSeq" id="WP_089226645.1">
    <property type="nucleotide sequence ID" value="NZ_FZOF01000017.1"/>
</dbReference>
<accession>A0A239KXP3</accession>
<dbReference type="InterPro" id="IPR050109">
    <property type="entry name" value="HTH-type_TetR-like_transc_reg"/>
</dbReference>
<protein>
    <submittedName>
        <fullName evidence="7">Transcriptional regulator, TetR family</fullName>
    </submittedName>
</protein>
<dbReference type="SUPFAM" id="SSF48498">
    <property type="entry name" value="Tetracyclin repressor-like, C-terminal domain"/>
    <property type="match status" value="1"/>
</dbReference>
<dbReference type="InterPro" id="IPR039538">
    <property type="entry name" value="BetI_C"/>
</dbReference>
<dbReference type="GO" id="GO:0000976">
    <property type="term" value="F:transcription cis-regulatory region binding"/>
    <property type="evidence" value="ECO:0007669"/>
    <property type="project" value="TreeGrafter"/>
</dbReference>
<evidence type="ECO:0000256" key="1">
    <source>
        <dbReference type="ARBA" id="ARBA00022491"/>
    </source>
</evidence>
<keyword evidence="3 5" id="KW-0238">DNA-binding</keyword>
<evidence type="ECO:0000313" key="7">
    <source>
        <dbReference type="EMBL" id="SNT22512.1"/>
    </source>
</evidence>
<dbReference type="EMBL" id="FZOF01000017">
    <property type="protein sequence ID" value="SNT22512.1"/>
    <property type="molecule type" value="Genomic_DNA"/>
</dbReference>
<dbReference type="Gene3D" id="1.10.357.10">
    <property type="entry name" value="Tetracycline Repressor, domain 2"/>
    <property type="match status" value="1"/>
</dbReference>